<proteinExistence type="predicted"/>
<evidence type="ECO:0000313" key="1">
    <source>
        <dbReference type="EMBL" id="BAH44229.1"/>
    </source>
</evidence>
<keyword evidence="2" id="KW-1185">Reference proteome</keyword>
<gene>
    <name evidence="1" type="ordered locus">BBR47_32520</name>
</gene>
<dbReference type="EMBL" id="AP008955">
    <property type="protein sequence ID" value="BAH44229.1"/>
    <property type="molecule type" value="Genomic_DNA"/>
</dbReference>
<dbReference type="AlphaFoldDB" id="C0ZEM0"/>
<dbReference type="HOGENOM" id="CLU_185040_0_0_9"/>
<sequence length="94" mass="10543">MKHNDFFVTKYWMIAMLLGHTKVGGVTMERTIQVNGEDYHFESTYDGDSQYNVQVRCGKKVVSSFKISAGSESEVFEAARAHFSADKELGNLNG</sequence>
<reference evidence="1 2" key="1">
    <citation type="submission" date="2005-03" db="EMBL/GenBank/DDBJ databases">
        <title>Brevibacillus brevis strain 47, complete genome.</title>
        <authorList>
            <person name="Hosoyama A."/>
            <person name="Yamada R."/>
            <person name="Hongo Y."/>
            <person name="Terui Y."/>
            <person name="Ankai A."/>
            <person name="Masuyama W."/>
            <person name="Sekiguchi M."/>
            <person name="Takeda T."/>
            <person name="Asano K."/>
            <person name="Ohji S."/>
            <person name="Ichikawa N."/>
            <person name="Narita S."/>
            <person name="Aoki N."/>
            <person name="Miura H."/>
            <person name="Matsushita S."/>
            <person name="Sekigawa T."/>
            <person name="Yamagata H."/>
            <person name="Yoshikawa H."/>
            <person name="Udaka S."/>
            <person name="Tanikawa S."/>
            <person name="Fujita N."/>
        </authorList>
    </citation>
    <scope>NUCLEOTIDE SEQUENCE [LARGE SCALE GENOMIC DNA]</scope>
    <source>
        <strain evidence="2">47 / JCM 6285 / NBRC 100599</strain>
    </source>
</reference>
<evidence type="ECO:0000313" key="2">
    <source>
        <dbReference type="Proteomes" id="UP000001877"/>
    </source>
</evidence>
<dbReference type="STRING" id="358681.BBR47_32520"/>
<protein>
    <submittedName>
        <fullName evidence="1">Uncharacterized protein</fullName>
    </submittedName>
</protein>
<dbReference type="Proteomes" id="UP000001877">
    <property type="component" value="Chromosome"/>
</dbReference>
<organism evidence="1 2">
    <name type="scientific">Brevibacillus brevis (strain 47 / JCM 6285 / NBRC 100599)</name>
    <dbReference type="NCBI Taxonomy" id="358681"/>
    <lineage>
        <taxon>Bacteria</taxon>
        <taxon>Bacillati</taxon>
        <taxon>Bacillota</taxon>
        <taxon>Bacilli</taxon>
        <taxon>Bacillales</taxon>
        <taxon>Paenibacillaceae</taxon>
        <taxon>Brevibacillus</taxon>
    </lineage>
</organism>
<dbReference type="KEGG" id="bbe:BBR47_32520"/>
<name>C0ZEM0_BREBN</name>
<accession>C0ZEM0</accession>